<dbReference type="Proteomes" id="UP000240978">
    <property type="component" value="Unassembled WGS sequence"/>
</dbReference>
<dbReference type="AlphaFoldDB" id="A0A2P8FTD8"/>
<comment type="caution">
    <text evidence="1">The sequence shown here is derived from an EMBL/GenBank/DDBJ whole genome shotgun (WGS) entry which is preliminary data.</text>
</comment>
<evidence type="ECO:0000313" key="2">
    <source>
        <dbReference type="Proteomes" id="UP000240978"/>
    </source>
</evidence>
<keyword evidence="2" id="KW-1185">Reference proteome</keyword>
<reference evidence="1 2" key="1">
    <citation type="submission" date="2018-03" db="EMBL/GenBank/DDBJ databases">
        <title>Genomic Encyclopedia of Archaeal and Bacterial Type Strains, Phase II (KMG-II): from individual species to whole genera.</title>
        <authorList>
            <person name="Goeker M."/>
        </authorList>
    </citation>
    <scope>NUCLEOTIDE SEQUENCE [LARGE SCALE GENOMIC DNA]</scope>
    <source>
        <strain evidence="1 2">DSM 18107</strain>
    </source>
</reference>
<proteinExistence type="predicted"/>
<name>A0A2P8FTD8_9BACT</name>
<dbReference type="RefSeq" id="WP_262510011.1">
    <property type="nucleotide sequence ID" value="NZ_PYGK01000014.1"/>
</dbReference>
<dbReference type="EMBL" id="PYGK01000014">
    <property type="protein sequence ID" value="PSL24990.1"/>
    <property type="molecule type" value="Genomic_DNA"/>
</dbReference>
<protein>
    <submittedName>
        <fullName evidence="1">Uncharacterized protein</fullName>
    </submittedName>
</protein>
<accession>A0A2P8FTD8</accession>
<sequence>MLCTEQPQYIQALLYDAAPYGAVVDSIVPTARLPSANMLLG</sequence>
<gene>
    <name evidence="1" type="ORF">CLV42_114139</name>
</gene>
<evidence type="ECO:0000313" key="1">
    <source>
        <dbReference type="EMBL" id="PSL24990.1"/>
    </source>
</evidence>
<organism evidence="1 2">
    <name type="scientific">Chitinophaga ginsengisoli</name>
    <dbReference type="NCBI Taxonomy" id="363837"/>
    <lineage>
        <taxon>Bacteria</taxon>
        <taxon>Pseudomonadati</taxon>
        <taxon>Bacteroidota</taxon>
        <taxon>Chitinophagia</taxon>
        <taxon>Chitinophagales</taxon>
        <taxon>Chitinophagaceae</taxon>
        <taxon>Chitinophaga</taxon>
    </lineage>
</organism>